<evidence type="ECO:0000256" key="1">
    <source>
        <dbReference type="SAM" id="Phobius"/>
    </source>
</evidence>
<feature type="domain" description="DUF2062" evidence="2">
    <location>
        <begin position="5"/>
        <end position="145"/>
    </location>
</feature>
<name>A0A3G1KUA3_FORW1</name>
<dbReference type="EMBL" id="CP017634">
    <property type="protein sequence ID" value="ATW25997.1"/>
    <property type="molecule type" value="Genomic_DNA"/>
</dbReference>
<dbReference type="InterPro" id="IPR018639">
    <property type="entry name" value="DUF2062"/>
</dbReference>
<dbReference type="OrthoDB" id="2081976at2"/>
<organism evidence="3 4">
    <name type="scientific">Formimonas warabiya</name>
    <dbReference type="NCBI Taxonomy" id="1761012"/>
    <lineage>
        <taxon>Bacteria</taxon>
        <taxon>Bacillati</taxon>
        <taxon>Bacillota</taxon>
        <taxon>Clostridia</taxon>
        <taxon>Eubacteriales</taxon>
        <taxon>Peptococcaceae</taxon>
        <taxon>Candidatus Formimonas</taxon>
    </lineage>
</organism>
<accession>A0A3G1KUA3</accession>
<dbReference type="Proteomes" id="UP000323521">
    <property type="component" value="Chromosome"/>
</dbReference>
<protein>
    <recommendedName>
        <fullName evidence="2">DUF2062 domain-containing protein</fullName>
    </recommendedName>
</protein>
<dbReference type="KEGG" id="fwa:DCMF_15530"/>
<gene>
    <name evidence="3" type="ORF">DCMF_15530</name>
</gene>
<sequence>MKCRRWLRLKMLRIMRLRGKPELIAKGIAIGVGVDFLPTFGLGAIFAYLFATIGRVNRISAVVTSLALKWLILPFYAANIFVGRIILGRPVEKVDVPKGFSLSLDSIKNLSDAFFLGSVINALISSVAVYFISLYLIRNFRNRKRRINSTVIQ</sequence>
<proteinExistence type="predicted"/>
<dbReference type="PANTHER" id="PTHR40547:SF1">
    <property type="entry name" value="SLL0298 PROTEIN"/>
    <property type="match status" value="1"/>
</dbReference>
<keyword evidence="1" id="KW-1133">Transmembrane helix</keyword>
<evidence type="ECO:0000313" key="4">
    <source>
        <dbReference type="Proteomes" id="UP000323521"/>
    </source>
</evidence>
<feature type="transmembrane region" description="Helical" evidence="1">
    <location>
        <begin position="23"/>
        <end position="50"/>
    </location>
</feature>
<evidence type="ECO:0000313" key="3">
    <source>
        <dbReference type="EMBL" id="ATW25997.1"/>
    </source>
</evidence>
<dbReference type="RefSeq" id="WP_148135264.1">
    <property type="nucleotide sequence ID" value="NZ_CP017634.1"/>
</dbReference>
<dbReference type="Pfam" id="PF09835">
    <property type="entry name" value="DUF2062"/>
    <property type="match status" value="1"/>
</dbReference>
<keyword evidence="1" id="KW-0812">Transmembrane</keyword>
<keyword evidence="4" id="KW-1185">Reference proteome</keyword>
<dbReference type="AlphaFoldDB" id="A0A3G1KUA3"/>
<reference evidence="3 4" key="1">
    <citation type="submission" date="2016-10" db="EMBL/GenBank/DDBJ databases">
        <title>Complete Genome Sequence of Peptococcaceae strain DCMF.</title>
        <authorList>
            <person name="Edwards R.J."/>
            <person name="Holland S.I."/>
            <person name="Deshpande N.P."/>
            <person name="Wong Y.K."/>
            <person name="Ertan H."/>
            <person name="Manefield M."/>
            <person name="Russell T.L."/>
            <person name="Lee M.J."/>
        </authorList>
    </citation>
    <scope>NUCLEOTIDE SEQUENCE [LARGE SCALE GENOMIC DNA]</scope>
    <source>
        <strain evidence="3 4">DCMF</strain>
    </source>
</reference>
<keyword evidence="1" id="KW-0472">Membrane</keyword>
<dbReference type="PANTHER" id="PTHR40547">
    <property type="entry name" value="SLL0298 PROTEIN"/>
    <property type="match status" value="1"/>
</dbReference>
<feature type="transmembrane region" description="Helical" evidence="1">
    <location>
        <begin position="113"/>
        <end position="137"/>
    </location>
</feature>
<evidence type="ECO:0000259" key="2">
    <source>
        <dbReference type="Pfam" id="PF09835"/>
    </source>
</evidence>